<feature type="domain" description="Serine acetyltransferase N-terminal" evidence="8">
    <location>
        <begin position="114"/>
        <end position="234"/>
    </location>
</feature>
<dbReference type="CDD" id="cd03354">
    <property type="entry name" value="LbH_SAT"/>
    <property type="match status" value="1"/>
</dbReference>
<keyword evidence="3" id="KW-0028">Amino-acid biosynthesis</keyword>
<dbReference type="EMBL" id="JWZX01003386">
    <property type="protein sequence ID" value="KOO21146.1"/>
    <property type="molecule type" value="Genomic_DNA"/>
</dbReference>
<gene>
    <name evidence="9" type="ORF">Ctob_003158</name>
</gene>
<dbReference type="GO" id="GO:0006535">
    <property type="term" value="P:cysteine biosynthetic process from serine"/>
    <property type="evidence" value="ECO:0007669"/>
    <property type="project" value="InterPro"/>
</dbReference>
<dbReference type="Gene3D" id="1.10.3130.10">
    <property type="entry name" value="serine acetyltransferase, domain 1"/>
    <property type="match status" value="1"/>
</dbReference>
<proteinExistence type="inferred from homology"/>
<reference evidence="10" key="1">
    <citation type="journal article" date="2015" name="PLoS Genet.">
        <title>Genome Sequence and Transcriptome Analyses of Chrysochromulina tobin: Metabolic Tools for Enhanced Algal Fitness in the Prominent Order Prymnesiales (Haptophyceae).</title>
        <authorList>
            <person name="Hovde B.T."/>
            <person name="Deodato C.R."/>
            <person name="Hunsperger H.M."/>
            <person name="Ryken S.A."/>
            <person name="Yost W."/>
            <person name="Jha R.K."/>
            <person name="Patterson J."/>
            <person name="Monnat R.J. Jr."/>
            <person name="Barlow S.B."/>
            <person name="Starkenburg S.R."/>
            <person name="Cattolico R.A."/>
        </authorList>
    </citation>
    <scope>NUCLEOTIDE SEQUENCE</scope>
    <source>
        <strain evidence="10">CCMP291</strain>
    </source>
</reference>
<dbReference type="GO" id="GO:0009001">
    <property type="term" value="F:serine O-acetyltransferase activity"/>
    <property type="evidence" value="ECO:0007669"/>
    <property type="project" value="UniProtKB-EC"/>
</dbReference>
<dbReference type="EC" id="2.3.1.30" evidence="2"/>
<sequence>MWAAVPALAAAFALQSTGRPQFPEGFDLFDAAGDARRWAVARELQKKYSASPALTDWTSPAAAIATPSTAPSTATMSATPSATPSATSDLGELLKTFDFDESSDADVLACEQAVFNTLRREAGDLLGSKMTASLASLCILKHASLPEAVAATLSNKLHPPLPGSFVGASTVGGALAEATTAEEALRSTMVRVLSGAAARRSVVSDLVKVLVVDPAAEGLLQPMLFFKGFHALATHRVAHSLWLDGSASSRGAALMLQSRASELFGVDIHPGATIGNGVMLDHASGVVIGATAIVGSDVYMLHGVTLGATGKPTFGAKRHPTIGSSVILGAGAAVLGDITVADGCTVSAGAIVTKDVPPGSTVVGINKLLERPVVMNEQPRKADDGAEPSATARQPAGLQASRSGTNADDYTWLYSI</sequence>
<dbReference type="Gene3D" id="2.160.10.10">
    <property type="entry name" value="Hexapeptide repeat proteins"/>
    <property type="match status" value="1"/>
</dbReference>
<dbReference type="OrthoDB" id="25818at2759"/>
<keyword evidence="10" id="KW-1185">Reference proteome</keyword>
<dbReference type="AlphaFoldDB" id="A0A0M0J3K7"/>
<dbReference type="UniPathway" id="UPA00136">
    <property type="reaction ID" value="UER00199"/>
</dbReference>
<evidence type="ECO:0000256" key="6">
    <source>
        <dbReference type="ARBA" id="ARBA00049486"/>
    </source>
</evidence>
<comment type="caution">
    <text evidence="9">The sequence shown here is derived from an EMBL/GenBank/DDBJ whole genome shotgun (WGS) entry which is preliminary data.</text>
</comment>
<feature type="region of interest" description="Disordered" evidence="7">
    <location>
        <begin position="374"/>
        <end position="404"/>
    </location>
</feature>
<evidence type="ECO:0000256" key="7">
    <source>
        <dbReference type="SAM" id="MobiDB-lite"/>
    </source>
</evidence>
<comment type="similarity">
    <text evidence="1">Belongs to the transferase hexapeptide repeat family.</text>
</comment>
<protein>
    <recommendedName>
        <fullName evidence="2">serine O-acetyltransferase</fullName>
        <ecNumber evidence="2">2.3.1.30</ecNumber>
    </recommendedName>
</protein>
<dbReference type="Pfam" id="PF06426">
    <property type="entry name" value="SATase_N"/>
    <property type="match status" value="1"/>
</dbReference>
<evidence type="ECO:0000256" key="2">
    <source>
        <dbReference type="ARBA" id="ARBA00013266"/>
    </source>
</evidence>
<dbReference type="InterPro" id="IPR011004">
    <property type="entry name" value="Trimer_LpxA-like_sf"/>
</dbReference>
<keyword evidence="4 9" id="KW-0808">Transferase</keyword>
<dbReference type="Proteomes" id="UP000037460">
    <property type="component" value="Unassembled WGS sequence"/>
</dbReference>
<dbReference type="GO" id="GO:0005737">
    <property type="term" value="C:cytoplasm"/>
    <property type="evidence" value="ECO:0007669"/>
    <property type="project" value="InterPro"/>
</dbReference>
<dbReference type="InterPro" id="IPR010493">
    <property type="entry name" value="Ser_AcTrfase_N"/>
</dbReference>
<dbReference type="SUPFAM" id="SSF51161">
    <property type="entry name" value="Trimeric LpxA-like enzymes"/>
    <property type="match status" value="1"/>
</dbReference>
<comment type="catalytic activity">
    <reaction evidence="6">
        <text>L-serine + acetyl-CoA = O-acetyl-L-serine + CoA</text>
        <dbReference type="Rhea" id="RHEA:24560"/>
        <dbReference type="ChEBI" id="CHEBI:33384"/>
        <dbReference type="ChEBI" id="CHEBI:57287"/>
        <dbReference type="ChEBI" id="CHEBI:57288"/>
        <dbReference type="ChEBI" id="CHEBI:58340"/>
        <dbReference type="EC" id="2.3.1.30"/>
    </reaction>
</comment>
<name>A0A0M0J3K7_9EUKA</name>
<dbReference type="InterPro" id="IPR045304">
    <property type="entry name" value="LbH_SAT"/>
</dbReference>
<evidence type="ECO:0000313" key="9">
    <source>
        <dbReference type="EMBL" id="KOO21146.1"/>
    </source>
</evidence>
<evidence type="ECO:0000256" key="3">
    <source>
        <dbReference type="ARBA" id="ARBA00022605"/>
    </source>
</evidence>
<organism evidence="9 10">
    <name type="scientific">Chrysochromulina tobinii</name>
    <dbReference type="NCBI Taxonomy" id="1460289"/>
    <lineage>
        <taxon>Eukaryota</taxon>
        <taxon>Haptista</taxon>
        <taxon>Haptophyta</taxon>
        <taxon>Prymnesiophyceae</taxon>
        <taxon>Prymnesiales</taxon>
        <taxon>Chrysochromulinaceae</taxon>
        <taxon>Chrysochromulina</taxon>
    </lineage>
</organism>
<evidence type="ECO:0000256" key="5">
    <source>
        <dbReference type="ARBA" id="ARBA00023315"/>
    </source>
</evidence>
<dbReference type="SMART" id="SM00971">
    <property type="entry name" value="SATase_N"/>
    <property type="match status" value="1"/>
</dbReference>
<dbReference type="InterPro" id="IPR042122">
    <property type="entry name" value="Ser_AcTrfase_N_sf"/>
</dbReference>
<evidence type="ECO:0000259" key="8">
    <source>
        <dbReference type="SMART" id="SM00971"/>
    </source>
</evidence>
<dbReference type="PANTHER" id="PTHR42811">
    <property type="entry name" value="SERINE ACETYLTRANSFERASE"/>
    <property type="match status" value="1"/>
</dbReference>
<evidence type="ECO:0000256" key="1">
    <source>
        <dbReference type="ARBA" id="ARBA00007274"/>
    </source>
</evidence>
<accession>A0A0M0J3K7</accession>
<dbReference type="FunFam" id="2.160.10.10:FF:000007">
    <property type="entry name" value="Serine acetyltransferase"/>
    <property type="match status" value="1"/>
</dbReference>
<evidence type="ECO:0000256" key="4">
    <source>
        <dbReference type="ARBA" id="ARBA00022679"/>
    </source>
</evidence>
<evidence type="ECO:0000313" key="10">
    <source>
        <dbReference type="Proteomes" id="UP000037460"/>
    </source>
</evidence>
<keyword evidence="5" id="KW-0012">Acyltransferase</keyword>